<evidence type="ECO:0000259" key="9">
    <source>
        <dbReference type="PROSITE" id="PS50109"/>
    </source>
</evidence>
<dbReference type="Gene3D" id="3.30.450.20">
    <property type="entry name" value="PAS domain"/>
    <property type="match status" value="1"/>
</dbReference>
<evidence type="ECO:0000256" key="3">
    <source>
        <dbReference type="ARBA" id="ARBA00022553"/>
    </source>
</evidence>
<dbReference type="NCBIfam" id="TIGR00229">
    <property type="entry name" value="sensory_box"/>
    <property type="match status" value="1"/>
</dbReference>
<feature type="domain" description="PAC" evidence="11">
    <location>
        <begin position="226"/>
        <end position="278"/>
    </location>
</feature>
<dbReference type="SUPFAM" id="SSF55874">
    <property type="entry name" value="ATPase domain of HSP90 chaperone/DNA topoisomerase II/histidine kinase"/>
    <property type="match status" value="1"/>
</dbReference>
<protein>
    <recommendedName>
        <fullName evidence="2">histidine kinase</fullName>
        <ecNumber evidence="2">2.7.13.3</ecNumber>
    </recommendedName>
</protein>
<dbReference type="InterPro" id="IPR005467">
    <property type="entry name" value="His_kinase_dom"/>
</dbReference>
<evidence type="ECO:0000256" key="1">
    <source>
        <dbReference type="ARBA" id="ARBA00000085"/>
    </source>
</evidence>
<evidence type="ECO:0000256" key="4">
    <source>
        <dbReference type="ARBA" id="ARBA00022679"/>
    </source>
</evidence>
<dbReference type="InterPro" id="IPR036097">
    <property type="entry name" value="HisK_dim/P_sf"/>
</dbReference>
<proteinExistence type="predicted"/>
<dbReference type="EMBL" id="JACHIO010000003">
    <property type="protein sequence ID" value="MBB5062476.1"/>
    <property type="molecule type" value="Genomic_DNA"/>
</dbReference>
<keyword evidence="7" id="KW-0067">ATP-binding</keyword>
<dbReference type="SMART" id="SM00091">
    <property type="entry name" value="PAS"/>
    <property type="match status" value="2"/>
</dbReference>
<dbReference type="InterPro" id="IPR000014">
    <property type="entry name" value="PAS"/>
</dbReference>
<evidence type="ECO:0000256" key="5">
    <source>
        <dbReference type="ARBA" id="ARBA00022741"/>
    </source>
</evidence>
<dbReference type="PANTHER" id="PTHR43065:SF46">
    <property type="entry name" value="C4-DICARBOXYLATE TRANSPORT SENSOR PROTEIN DCTB"/>
    <property type="match status" value="1"/>
</dbReference>
<dbReference type="PROSITE" id="PS50109">
    <property type="entry name" value="HIS_KIN"/>
    <property type="match status" value="1"/>
</dbReference>
<keyword evidence="3" id="KW-0597">Phosphoprotein</keyword>
<feature type="domain" description="PAS" evidence="10">
    <location>
        <begin position="153"/>
        <end position="198"/>
    </location>
</feature>
<dbReference type="InterPro" id="IPR036890">
    <property type="entry name" value="HATPase_C_sf"/>
</dbReference>
<organism evidence="12 13">
    <name type="scientific">Granulicella mallensis</name>
    <dbReference type="NCBI Taxonomy" id="940614"/>
    <lineage>
        <taxon>Bacteria</taxon>
        <taxon>Pseudomonadati</taxon>
        <taxon>Acidobacteriota</taxon>
        <taxon>Terriglobia</taxon>
        <taxon>Terriglobales</taxon>
        <taxon>Acidobacteriaceae</taxon>
        <taxon>Granulicella</taxon>
    </lineage>
</organism>
<evidence type="ECO:0000256" key="8">
    <source>
        <dbReference type="ARBA" id="ARBA00023012"/>
    </source>
</evidence>
<comment type="caution">
    <text evidence="12">The sequence shown here is derived from an EMBL/GenBank/DDBJ whole genome shotgun (WGS) entry which is preliminary data.</text>
</comment>
<evidence type="ECO:0000313" key="12">
    <source>
        <dbReference type="EMBL" id="MBB5062476.1"/>
    </source>
</evidence>
<dbReference type="SUPFAM" id="SSF47384">
    <property type="entry name" value="Homodimeric domain of signal transducing histidine kinase"/>
    <property type="match status" value="1"/>
</dbReference>
<dbReference type="Pfam" id="PF00512">
    <property type="entry name" value="HisKA"/>
    <property type="match status" value="1"/>
</dbReference>
<dbReference type="Gene3D" id="1.10.287.130">
    <property type="match status" value="1"/>
</dbReference>
<dbReference type="SMART" id="SM00388">
    <property type="entry name" value="HisKA"/>
    <property type="match status" value="1"/>
</dbReference>
<comment type="catalytic activity">
    <reaction evidence="1">
        <text>ATP + protein L-histidine = ADP + protein N-phospho-L-histidine.</text>
        <dbReference type="EC" id="2.7.13.3"/>
    </reaction>
</comment>
<dbReference type="AlphaFoldDB" id="A0A7W8E8B7"/>
<name>A0A7W8E8B7_9BACT</name>
<dbReference type="RefSeq" id="WP_184252973.1">
    <property type="nucleotide sequence ID" value="NZ_JACHIO010000003.1"/>
</dbReference>
<keyword evidence="4" id="KW-0808">Transferase</keyword>
<evidence type="ECO:0000313" key="13">
    <source>
        <dbReference type="Proteomes" id="UP000584867"/>
    </source>
</evidence>
<evidence type="ECO:0000256" key="7">
    <source>
        <dbReference type="ARBA" id="ARBA00022840"/>
    </source>
</evidence>
<dbReference type="EC" id="2.7.13.3" evidence="2"/>
<gene>
    <name evidence="12" type="ORF">HDF15_000806</name>
</gene>
<keyword evidence="6" id="KW-0418">Kinase</keyword>
<keyword evidence="5" id="KW-0547">Nucleotide-binding</keyword>
<keyword evidence="8" id="KW-0902">Two-component regulatory system</keyword>
<evidence type="ECO:0000259" key="10">
    <source>
        <dbReference type="PROSITE" id="PS50112"/>
    </source>
</evidence>
<accession>A0A7W8E8B7</accession>
<dbReference type="PROSITE" id="PS50112">
    <property type="entry name" value="PAS"/>
    <property type="match status" value="1"/>
</dbReference>
<evidence type="ECO:0000256" key="6">
    <source>
        <dbReference type="ARBA" id="ARBA00022777"/>
    </source>
</evidence>
<dbReference type="InterPro" id="IPR004358">
    <property type="entry name" value="Sig_transdc_His_kin-like_C"/>
</dbReference>
<dbReference type="GO" id="GO:0006355">
    <property type="term" value="P:regulation of DNA-templated transcription"/>
    <property type="evidence" value="ECO:0007669"/>
    <property type="project" value="InterPro"/>
</dbReference>
<evidence type="ECO:0000256" key="2">
    <source>
        <dbReference type="ARBA" id="ARBA00012438"/>
    </source>
</evidence>
<dbReference type="InterPro" id="IPR000700">
    <property type="entry name" value="PAS-assoc_C"/>
</dbReference>
<reference evidence="12 13" key="1">
    <citation type="submission" date="2020-08" db="EMBL/GenBank/DDBJ databases">
        <title>Genomic Encyclopedia of Type Strains, Phase IV (KMG-V): Genome sequencing to study the core and pangenomes of soil and plant-associated prokaryotes.</title>
        <authorList>
            <person name="Whitman W."/>
        </authorList>
    </citation>
    <scope>NUCLEOTIDE SEQUENCE [LARGE SCALE GENOMIC DNA]</scope>
    <source>
        <strain evidence="12 13">X5P3</strain>
    </source>
</reference>
<dbReference type="InterPro" id="IPR003661">
    <property type="entry name" value="HisK_dim/P_dom"/>
</dbReference>
<dbReference type="PRINTS" id="PR00344">
    <property type="entry name" value="BCTRLSENSOR"/>
</dbReference>
<dbReference type="Gene3D" id="3.30.565.10">
    <property type="entry name" value="Histidine kinase-like ATPase, C-terminal domain"/>
    <property type="match status" value="1"/>
</dbReference>
<dbReference type="PANTHER" id="PTHR43065">
    <property type="entry name" value="SENSOR HISTIDINE KINASE"/>
    <property type="match status" value="1"/>
</dbReference>
<dbReference type="InterPro" id="IPR003594">
    <property type="entry name" value="HATPase_dom"/>
</dbReference>
<dbReference type="GO" id="GO:0000155">
    <property type="term" value="F:phosphorelay sensor kinase activity"/>
    <property type="evidence" value="ECO:0007669"/>
    <property type="project" value="InterPro"/>
</dbReference>
<dbReference type="Pfam" id="PF00989">
    <property type="entry name" value="PAS"/>
    <property type="match status" value="1"/>
</dbReference>
<sequence length="516" mass="56484">MPALEFAGERNESDPGIPLAQQIADLAVYRDLFENAPCAYLVMDMAGEILRANGIFYRLTKRGPDSEPPFGFRTLLTSAGAIFYDSQLLPRLLLSGRLNEIALDLRVESTRVPVLANFSLTSEAGTPKEIRVALFDASERRIYERNLLLLQKEAQQVAEVILRSSDAIITLHADGRVRNWNEGATKMFGFSAAEATGKLLPDLISLDESRTAFRTALEVLGKGLEHSGETITRCKDGSHVEVSFKLTPHMEAPGTLVAYSAVLRNIADEKSAERALLQSEKLASVGRLASSIAHEINNPLASVTNLLYILGLQVPTPELKTLVAQAEEELARVSQITTHTLRFHRQSSSSTDLDMEKLISSVVGLYRARFRNFSITAVVDKCRAKHLHCHEGELRQIILNIVANAVDAMKHGGTLFLRCRESTNWVNGAIGVRITIADTGSGMDATTLARIFEPFFSTKGIGGTGLGLWVTEDLVQKNGGVMRVRSAKGEMHGTTFSLFFPHAAESAASRTDHRVA</sequence>
<evidence type="ECO:0000259" key="11">
    <source>
        <dbReference type="PROSITE" id="PS50113"/>
    </source>
</evidence>
<feature type="domain" description="Histidine kinase" evidence="9">
    <location>
        <begin position="291"/>
        <end position="504"/>
    </location>
</feature>
<dbReference type="SUPFAM" id="SSF55785">
    <property type="entry name" value="PYP-like sensor domain (PAS domain)"/>
    <property type="match status" value="2"/>
</dbReference>
<dbReference type="CDD" id="cd00082">
    <property type="entry name" value="HisKA"/>
    <property type="match status" value="1"/>
</dbReference>
<dbReference type="Pfam" id="PF02518">
    <property type="entry name" value="HATPase_c"/>
    <property type="match status" value="1"/>
</dbReference>
<dbReference type="CDD" id="cd00130">
    <property type="entry name" value="PAS"/>
    <property type="match status" value="1"/>
</dbReference>
<dbReference type="GO" id="GO:0005524">
    <property type="term" value="F:ATP binding"/>
    <property type="evidence" value="ECO:0007669"/>
    <property type="project" value="UniProtKB-KW"/>
</dbReference>
<dbReference type="Pfam" id="PF13188">
    <property type="entry name" value="PAS_8"/>
    <property type="match status" value="1"/>
</dbReference>
<dbReference type="Proteomes" id="UP000584867">
    <property type="component" value="Unassembled WGS sequence"/>
</dbReference>
<dbReference type="InterPro" id="IPR013767">
    <property type="entry name" value="PAS_fold"/>
</dbReference>
<dbReference type="PROSITE" id="PS50113">
    <property type="entry name" value="PAC"/>
    <property type="match status" value="1"/>
</dbReference>
<dbReference type="InterPro" id="IPR035965">
    <property type="entry name" value="PAS-like_dom_sf"/>
</dbReference>
<dbReference type="SMART" id="SM00387">
    <property type="entry name" value="HATPase_c"/>
    <property type="match status" value="1"/>
</dbReference>